<evidence type="ECO:0000313" key="12">
    <source>
        <dbReference type="Proteomes" id="UP000242457"/>
    </source>
</evidence>
<feature type="transmembrane region" description="Helical" evidence="9">
    <location>
        <begin position="6"/>
        <end position="24"/>
    </location>
</feature>
<comment type="subcellular location">
    <subcellularLocation>
        <location evidence="1 8">Membrane</location>
        <topology evidence="1 8">Single-pass type I membrane protein</topology>
    </subcellularLocation>
</comment>
<name>A0A2A3EJF3_APICC</name>
<sequence>MLKYGIFLVLLCILEYGTGLYFHIAETERKCFMEDIPDETTVLVNYKVELYDPRTGGFAPSSPGMGMHVQVRDPDDKTILSRVYSSEGRFSFTSFMPGEHIICLYSNTSSWFSGAQLRVHLDIQVGEHAIDYSNTAHKEKFTELQLRIHQLLDQVEQITKEQNYQRYREERFRQTSESTHRRVFWWSLIQTVIVLIMGTWQMRHLKSFFEAKKLV</sequence>
<evidence type="ECO:0000256" key="5">
    <source>
        <dbReference type="ARBA" id="ARBA00022729"/>
    </source>
</evidence>
<evidence type="ECO:0000256" key="9">
    <source>
        <dbReference type="SAM" id="Phobius"/>
    </source>
</evidence>
<proteinExistence type="inferred from homology"/>
<evidence type="ECO:0000256" key="2">
    <source>
        <dbReference type="ARBA" id="ARBA00007104"/>
    </source>
</evidence>
<keyword evidence="3" id="KW-0217">Developmental protein</keyword>
<dbReference type="PROSITE" id="PS50866">
    <property type="entry name" value="GOLD"/>
    <property type="match status" value="1"/>
</dbReference>
<keyword evidence="7 9" id="KW-0472">Membrane</keyword>
<dbReference type="InterPro" id="IPR009038">
    <property type="entry name" value="GOLD_dom"/>
</dbReference>
<dbReference type="GO" id="GO:0016020">
    <property type="term" value="C:membrane"/>
    <property type="evidence" value="ECO:0007669"/>
    <property type="project" value="UniProtKB-SubCell"/>
</dbReference>
<evidence type="ECO:0000259" key="10">
    <source>
        <dbReference type="PROSITE" id="PS50866"/>
    </source>
</evidence>
<evidence type="ECO:0000256" key="3">
    <source>
        <dbReference type="ARBA" id="ARBA00022473"/>
    </source>
</evidence>
<organism evidence="11 12">
    <name type="scientific">Apis cerana cerana</name>
    <name type="common">Oriental honeybee</name>
    <dbReference type="NCBI Taxonomy" id="94128"/>
    <lineage>
        <taxon>Eukaryota</taxon>
        <taxon>Metazoa</taxon>
        <taxon>Ecdysozoa</taxon>
        <taxon>Arthropoda</taxon>
        <taxon>Hexapoda</taxon>
        <taxon>Insecta</taxon>
        <taxon>Pterygota</taxon>
        <taxon>Neoptera</taxon>
        <taxon>Endopterygota</taxon>
        <taxon>Hymenoptera</taxon>
        <taxon>Apocrita</taxon>
        <taxon>Aculeata</taxon>
        <taxon>Apoidea</taxon>
        <taxon>Anthophila</taxon>
        <taxon>Apidae</taxon>
        <taxon>Apis</taxon>
    </lineage>
</organism>
<accession>A0A2A3EJF3</accession>
<dbReference type="InterPro" id="IPR015720">
    <property type="entry name" value="Emp24-like"/>
</dbReference>
<feature type="transmembrane region" description="Helical" evidence="9">
    <location>
        <begin position="183"/>
        <end position="202"/>
    </location>
</feature>
<dbReference type="STRING" id="94128.A0A2A3EJF3"/>
<gene>
    <name evidence="11" type="ORF">APICC_02417</name>
</gene>
<keyword evidence="5" id="KW-0732">Signal</keyword>
<dbReference type="Pfam" id="PF01105">
    <property type="entry name" value="EMP24_GP25L"/>
    <property type="match status" value="1"/>
</dbReference>
<evidence type="ECO:0000256" key="8">
    <source>
        <dbReference type="RuleBase" id="RU003827"/>
    </source>
</evidence>
<protein>
    <submittedName>
        <fullName evidence="11">Transmembrane emp24 domain-containing protein</fullName>
    </submittedName>
</protein>
<reference evidence="11 12" key="1">
    <citation type="submission" date="2014-07" db="EMBL/GenBank/DDBJ databases">
        <title>Genomic and transcriptomic analysis on Apis cerana provide comprehensive insights into honey bee biology.</title>
        <authorList>
            <person name="Diao Q."/>
            <person name="Sun L."/>
            <person name="Zheng H."/>
            <person name="Zheng H."/>
            <person name="Xu S."/>
            <person name="Wang S."/>
            <person name="Zeng Z."/>
            <person name="Hu F."/>
            <person name="Su S."/>
            <person name="Wu J."/>
        </authorList>
    </citation>
    <scope>NUCLEOTIDE SEQUENCE [LARGE SCALE GENOMIC DNA]</scope>
    <source>
        <tissue evidence="11">Pupae without intestine</tissue>
    </source>
</reference>
<comment type="similarity">
    <text evidence="2 8">Belongs to the EMP24/GP25L family.</text>
</comment>
<dbReference type="AlphaFoldDB" id="A0A2A3EJF3"/>
<keyword evidence="4 8" id="KW-0812">Transmembrane</keyword>
<dbReference type="EMBL" id="KZ288235">
    <property type="protein sequence ID" value="PBC31392.1"/>
    <property type="molecule type" value="Genomic_DNA"/>
</dbReference>
<keyword evidence="12" id="KW-1185">Reference proteome</keyword>
<evidence type="ECO:0000256" key="1">
    <source>
        <dbReference type="ARBA" id="ARBA00004479"/>
    </source>
</evidence>
<feature type="domain" description="GOLD" evidence="10">
    <location>
        <begin position="29"/>
        <end position="125"/>
    </location>
</feature>
<keyword evidence="6 9" id="KW-1133">Transmembrane helix</keyword>
<evidence type="ECO:0000256" key="7">
    <source>
        <dbReference type="ARBA" id="ARBA00023136"/>
    </source>
</evidence>
<dbReference type="Proteomes" id="UP000242457">
    <property type="component" value="Unassembled WGS sequence"/>
</dbReference>
<evidence type="ECO:0000256" key="6">
    <source>
        <dbReference type="ARBA" id="ARBA00022989"/>
    </source>
</evidence>
<dbReference type="SMART" id="SM01190">
    <property type="entry name" value="EMP24_GP25L"/>
    <property type="match status" value="1"/>
</dbReference>
<evidence type="ECO:0000256" key="4">
    <source>
        <dbReference type="ARBA" id="ARBA00022692"/>
    </source>
</evidence>
<dbReference type="OrthoDB" id="3427at2759"/>
<dbReference type="PANTHER" id="PTHR22811">
    <property type="entry name" value="TRANSMEMBRANE EMP24 DOMAIN-CONTAINING PROTEIN"/>
    <property type="match status" value="1"/>
</dbReference>
<evidence type="ECO:0000313" key="11">
    <source>
        <dbReference type="EMBL" id="PBC31392.1"/>
    </source>
</evidence>